<evidence type="ECO:0000313" key="2">
    <source>
        <dbReference type="Proteomes" id="UP000187209"/>
    </source>
</evidence>
<dbReference type="Gene3D" id="2.40.160.10">
    <property type="entry name" value="Porin"/>
    <property type="match status" value="1"/>
</dbReference>
<organism evidence="1 2">
    <name type="scientific">Stentor coeruleus</name>
    <dbReference type="NCBI Taxonomy" id="5963"/>
    <lineage>
        <taxon>Eukaryota</taxon>
        <taxon>Sar</taxon>
        <taxon>Alveolata</taxon>
        <taxon>Ciliophora</taxon>
        <taxon>Postciliodesmatophora</taxon>
        <taxon>Heterotrichea</taxon>
        <taxon>Heterotrichida</taxon>
        <taxon>Stentoridae</taxon>
        <taxon>Stentor</taxon>
    </lineage>
</organism>
<protein>
    <recommendedName>
        <fullName evidence="3">Voltage-dependent anion-selective channel protein 3</fullName>
    </recommendedName>
</protein>
<dbReference type="EMBL" id="MPUH01002043">
    <property type="protein sequence ID" value="OMJ65591.1"/>
    <property type="molecule type" value="Genomic_DNA"/>
</dbReference>
<keyword evidence="2" id="KW-1185">Reference proteome</keyword>
<dbReference type="AlphaFoldDB" id="A0A1R2AM33"/>
<reference evidence="1 2" key="1">
    <citation type="submission" date="2016-11" db="EMBL/GenBank/DDBJ databases">
        <title>The macronuclear genome of Stentor coeruleus: a giant cell with tiny introns.</title>
        <authorList>
            <person name="Slabodnick M."/>
            <person name="Ruby J.G."/>
            <person name="Reiff S.B."/>
            <person name="Swart E.C."/>
            <person name="Gosai S."/>
            <person name="Prabakaran S."/>
            <person name="Witkowska E."/>
            <person name="Larue G.E."/>
            <person name="Fisher S."/>
            <person name="Freeman R.M."/>
            <person name="Gunawardena J."/>
            <person name="Chu W."/>
            <person name="Stover N.A."/>
            <person name="Gregory B.D."/>
            <person name="Nowacki M."/>
            <person name="Derisi J."/>
            <person name="Roy S.W."/>
            <person name="Marshall W.F."/>
            <person name="Sood P."/>
        </authorList>
    </citation>
    <scope>NUCLEOTIDE SEQUENCE [LARGE SCALE GENOMIC DNA]</scope>
    <source>
        <strain evidence="1">WM001</strain>
    </source>
</reference>
<dbReference type="Proteomes" id="UP000187209">
    <property type="component" value="Unassembled WGS sequence"/>
</dbReference>
<dbReference type="InterPro" id="IPR023614">
    <property type="entry name" value="Porin_dom_sf"/>
</dbReference>
<gene>
    <name evidence="1" type="ORF">SteCoe_37941</name>
</gene>
<comment type="caution">
    <text evidence="1">The sequence shown here is derived from an EMBL/GenBank/DDBJ whole genome shotgun (WGS) entry which is preliminary data.</text>
</comment>
<proteinExistence type="predicted"/>
<accession>A0A1R2AM33</accession>
<evidence type="ECO:0000313" key="1">
    <source>
        <dbReference type="EMBL" id="OMJ65591.1"/>
    </source>
</evidence>
<evidence type="ECO:0008006" key="3">
    <source>
        <dbReference type="Google" id="ProtNLM"/>
    </source>
</evidence>
<name>A0A1R2AM33_9CILI</name>
<sequence>MAARVRYIYETFALTGKYYSGGKFIYKIIYGNENFPVRLFGRFLIDHAQPEKSIKNSIALEYKQESANMSIKLRDNPMNLVLAGTFGDKAFGAHGKIKSDMRLKEMLKLNMGIYYMYKDTKFIAKHNFRNSETHIFFQQGLAAYTSIIQDFRLASYDSLPSVSIGFLHQFSNGQSLKFKVGSDGKSLVSISKAFDKKFLFEGSALLDFNKTTTKNLSYSCGFRIVFNI</sequence>